<sequence length="510" mass="57106">MPGSQSPFAGPERFELSRLLGSVNPRLLETSEGRRVLTAYDPLIWALLYFPHHLKSAETGEVISFSDFHLDICERAKLWAKKELGPAEVREADVAPRGSGKSTWKFLILPTWALAHGHRRYVSAFSDSASQAEQHLTTVKTELDNNAVLREDYPELCAPALRPTGTKVADHRSMYVSRSGAVFTAKGIDSSVLGAKVGSQRPDLLLFDDIEPSGGNYSAYQKEQRLSTILDAILPMNDRAVVQVVGTTVMPGSIIDDLVKSLTLSEDQIADWVRDERFRAFSYPAITTDRETGAERSLWPERWAFEDMVPIRHTRSFRLNMLNDPMAADGEFWTIDDIGRGEAPAYTHHLLSIDPAVTTKEKSDYTAIALLSYYPPERLVVVRDAWNLKVAPGEPLRARVSAIREQYPEIRHVLVEANQAGEAWKQILKDLPVRVRTVHQREAKEVRAARLLNHYQAGRVRHAKPLPELEGQLVSFPKGAHDDLVDAVGQGAEVFLSRKKRSGVQTKSYI</sequence>
<gene>
    <name evidence="3" type="ORF">WHI96_08000</name>
</gene>
<dbReference type="RefSeq" id="WP_345652784.1">
    <property type="nucleotide sequence ID" value="NZ_BAABLY010000082.1"/>
</dbReference>
<dbReference type="InterPro" id="IPR035421">
    <property type="entry name" value="Terminase_6C"/>
</dbReference>
<dbReference type="EMBL" id="JBEDNP010000004">
    <property type="protein sequence ID" value="MEQ3538760.1"/>
    <property type="molecule type" value="Genomic_DNA"/>
</dbReference>
<comment type="caution">
    <text evidence="3">The sequence shown here is derived from an EMBL/GenBank/DDBJ whole genome shotgun (WGS) entry which is preliminary data.</text>
</comment>
<dbReference type="Pfam" id="PF17289">
    <property type="entry name" value="Terminase_6C"/>
    <property type="match status" value="1"/>
</dbReference>
<evidence type="ECO:0000256" key="1">
    <source>
        <dbReference type="ARBA" id="ARBA00022612"/>
    </source>
</evidence>
<evidence type="ECO:0000259" key="2">
    <source>
        <dbReference type="Pfam" id="PF17289"/>
    </source>
</evidence>
<organism evidence="3 4">
    <name type="scientific">Pseudonocardia tropica</name>
    <dbReference type="NCBI Taxonomy" id="681289"/>
    <lineage>
        <taxon>Bacteria</taxon>
        <taxon>Bacillati</taxon>
        <taxon>Actinomycetota</taxon>
        <taxon>Actinomycetes</taxon>
        <taxon>Pseudonocardiales</taxon>
        <taxon>Pseudonocardiaceae</taxon>
        <taxon>Pseudonocardia</taxon>
    </lineage>
</organism>
<keyword evidence="1" id="KW-1188">Viral release from host cell</keyword>
<proteinExistence type="predicted"/>
<evidence type="ECO:0000313" key="3">
    <source>
        <dbReference type="EMBL" id="MEQ3538760.1"/>
    </source>
</evidence>
<feature type="domain" description="Terminase large subunit gp17-like C-terminal" evidence="2">
    <location>
        <begin position="354"/>
        <end position="488"/>
    </location>
</feature>
<protein>
    <recommendedName>
        <fullName evidence="2">Terminase large subunit gp17-like C-terminal domain-containing protein</fullName>
    </recommendedName>
</protein>
<reference evidence="3 4" key="1">
    <citation type="submission" date="2024-03" db="EMBL/GenBank/DDBJ databases">
        <title>Draft genome sequence of Pseudonocardia tropica JCM 19149.</title>
        <authorList>
            <person name="Butdee W."/>
            <person name="Duangmal K."/>
        </authorList>
    </citation>
    <scope>NUCLEOTIDE SEQUENCE [LARGE SCALE GENOMIC DNA]</scope>
    <source>
        <strain evidence="3 4">JCM 19149</strain>
    </source>
</reference>
<evidence type="ECO:0000313" key="4">
    <source>
        <dbReference type="Proteomes" id="UP001464923"/>
    </source>
</evidence>
<dbReference type="Gene3D" id="3.30.420.240">
    <property type="match status" value="1"/>
</dbReference>
<keyword evidence="4" id="KW-1185">Reference proteome</keyword>
<dbReference type="Proteomes" id="UP001464923">
    <property type="component" value="Unassembled WGS sequence"/>
</dbReference>
<name>A0ABV1JS65_9PSEU</name>
<accession>A0ABV1JS65</accession>